<evidence type="ECO:0000259" key="3">
    <source>
        <dbReference type="PROSITE" id="PS51819"/>
    </source>
</evidence>
<dbReference type="PROSITE" id="PS51819">
    <property type="entry name" value="VOC"/>
    <property type="match status" value="1"/>
</dbReference>
<evidence type="ECO:0000313" key="4">
    <source>
        <dbReference type="EMBL" id="UUY04208.1"/>
    </source>
</evidence>
<sequence>MPDDLLTIGRFARLTRLSVRQLRRYDEQGLLAPATVDAQTGYRFYHPRQARTAATIALLRELDVPLATIADLLVADEARAAELIAAERARRAAELDRVARALAGLERLGDGALPDPPVMVRAEPERRLAAMRGPATAETAAAVTSELALRLADLLDADVPFTGMFPVDLDGPFDVVLGAEVPPPPGTEPVVLPGGLVASTVHQGPRDTLALAWWPLLAWVHERGLEPAGPVRERYVDDDTTILTVPPEGGTAVTTQAIYPVTMSADPAATAAFYRDLLGLADTFASDWYVSLAAPDGGAQLATVRRDHESIPAGFHAPPAGALVTVEVDDARAIRRRAAAMNVPIELELRDEAWGQRHFICRDPDGLLVDVVELIAPTGEFVAQYVDDAYRPS</sequence>
<name>A0ABY5PHR2_9ACTN</name>
<dbReference type="InterPro" id="IPR029442">
    <property type="entry name" value="GyrI-like"/>
</dbReference>
<dbReference type="PROSITE" id="PS50937">
    <property type="entry name" value="HTH_MERR_2"/>
    <property type="match status" value="1"/>
</dbReference>
<proteinExistence type="predicted"/>
<accession>A0ABY5PHR2</accession>
<dbReference type="RefSeq" id="WP_353864700.1">
    <property type="nucleotide sequence ID" value="NZ_CP088295.1"/>
</dbReference>
<dbReference type="InterPro" id="IPR009061">
    <property type="entry name" value="DNA-bd_dom_put_sf"/>
</dbReference>
<dbReference type="Gene3D" id="3.30.720.120">
    <property type="match status" value="1"/>
</dbReference>
<dbReference type="InterPro" id="IPR029068">
    <property type="entry name" value="Glyas_Bleomycin-R_OHBP_Dase"/>
</dbReference>
<dbReference type="InterPro" id="IPR000551">
    <property type="entry name" value="MerR-type_HTH_dom"/>
</dbReference>
<dbReference type="InterPro" id="IPR010499">
    <property type="entry name" value="AraC_E-bd"/>
</dbReference>
<dbReference type="InterPro" id="IPR047057">
    <property type="entry name" value="MerR_fam"/>
</dbReference>
<organism evidence="4 5">
    <name type="scientific">Svornostia abyssi</name>
    <dbReference type="NCBI Taxonomy" id="2898438"/>
    <lineage>
        <taxon>Bacteria</taxon>
        <taxon>Bacillati</taxon>
        <taxon>Actinomycetota</taxon>
        <taxon>Thermoleophilia</taxon>
        <taxon>Solirubrobacterales</taxon>
        <taxon>Baekduiaceae</taxon>
        <taxon>Svornostia</taxon>
    </lineage>
</organism>
<feature type="domain" description="VOC" evidence="3">
    <location>
        <begin position="256"/>
        <end position="374"/>
    </location>
</feature>
<evidence type="ECO:0000259" key="2">
    <source>
        <dbReference type="PROSITE" id="PS50937"/>
    </source>
</evidence>
<dbReference type="InterPro" id="IPR011256">
    <property type="entry name" value="Reg_factor_effector_dom_sf"/>
</dbReference>
<evidence type="ECO:0000313" key="5">
    <source>
        <dbReference type="Proteomes" id="UP001058860"/>
    </source>
</evidence>
<dbReference type="PANTHER" id="PTHR30204:SF97">
    <property type="entry name" value="MERR FAMILY REGULATORY PROTEIN"/>
    <property type="match status" value="1"/>
</dbReference>
<dbReference type="SUPFAM" id="SSF54593">
    <property type="entry name" value="Glyoxalase/Bleomycin resistance protein/Dihydroxybiphenyl dioxygenase"/>
    <property type="match status" value="1"/>
</dbReference>
<dbReference type="SMART" id="SM00422">
    <property type="entry name" value="HTH_MERR"/>
    <property type="match status" value="1"/>
</dbReference>
<dbReference type="Proteomes" id="UP001058860">
    <property type="component" value="Chromosome"/>
</dbReference>
<dbReference type="InterPro" id="IPR004360">
    <property type="entry name" value="Glyas_Fos-R_dOase_dom"/>
</dbReference>
<dbReference type="PANTHER" id="PTHR30204">
    <property type="entry name" value="REDOX-CYCLING DRUG-SENSING TRANSCRIPTIONAL ACTIVATOR SOXR"/>
    <property type="match status" value="1"/>
</dbReference>
<dbReference type="EMBL" id="CP088295">
    <property type="protein sequence ID" value="UUY04208.1"/>
    <property type="molecule type" value="Genomic_DNA"/>
</dbReference>
<dbReference type="Gene3D" id="3.30.720.110">
    <property type="match status" value="1"/>
</dbReference>
<dbReference type="SUPFAM" id="SSF46955">
    <property type="entry name" value="Putative DNA-binding domain"/>
    <property type="match status" value="1"/>
</dbReference>
<dbReference type="Pfam" id="PF00903">
    <property type="entry name" value="Glyoxalase"/>
    <property type="match status" value="1"/>
</dbReference>
<dbReference type="Pfam" id="PF06445">
    <property type="entry name" value="GyrI-like"/>
    <property type="match status" value="1"/>
</dbReference>
<dbReference type="InterPro" id="IPR037523">
    <property type="entry name" value="VOC_core"/>
</dbReference>
<dbReference type="Gene3D" id="3.20.80.10">
    <property type="entry name" value="Regulatory factor, effector binding domain"/>
    <property type="match status" value="1"/>
</dbReference>
<dbReference type="SUPFAM" id="SSF55136">
    <property type="entry name" value="Probable bacterial effector-binding domain"/>
    <property type="match status" value="1"/>
</dbReference>
<reference evidence="5" key="1">
    <citation type="submission" date="2021-11" db="EMBL/GenBank/DDBJ databases">
        <title>Cultivation dependent microbiological survey of springs from the worlds oldest radium mine currently devoted to the extraction of radon-saturated water.</title>
        <authorList>
            <person name="Kapinusova G."/>
            <person name="Smrhova T."/>
            <person name="Strejcek M."/>
            <person name="Suman J."/>
            <person name="Jani K."/>
            <person name="Pajer P."/>
            <person name="Uhlik O."/>
        </authorList>
    </citation>
    <scope>NUCLEOTIDE SEQUENCE [LARGE SCALE GENOMIC DNA]</scope>
    <source>
        <strain evidence="5">J379</strain>
    </source>
</reference>
<dbReference type="Pfam" id="PF13411">
    <property type="entry name" value="MerR_1"/>
    <property type="match status" value="1"/>
</dbReference>
<dbReference type="PROSITE" id="PS00552">
    <property type="entry name" value="HTH_MERR_1"/>
    <property type="match status" value="1"/>
</dbReference>
<feature type="domain" description="HTH merR-type" evidence="2">
    <location>
        <begin position="5"/>
        <end position="75"/>
    </location>
</feature>
<dbReference type="SMART" id="SM00871">
    <property type="entry name" value="AraC_E_bind"/>
    <property type="match status" value="1"/>
</dbReference>
<keyword evidence="5" id="KW-1185">Reference proteome</keyword>
<keyword evidence="1" id="KW-0238">DNA-binding</keyword>
<dbReference type="Gene3D" id="1.10.1660.10">
    <property type="match status" value="1"/>
</dbReference>
<evidence type="ECO:0000256" key="1">
    <source>
        <dbReference type="ARBA" id="ARBA00023125"/>
    </source>
</evidence>
<gene>
    <name evidence="4" type="ORF">LRS13_01370</name>
</gene>
<protein>
    <submittedName>
        <fullName evidence="4">MerR family transcriptional regulator</fullName>
    </submittedName>
</protein>